<accession>A0A5U7GQA9</accession>
<reference evidence="1" key="1">
    <citation type="submission" date="2018-07" db="EMBL/GenBank/DDBJ databases">
        <authorList>
            <consortium name="PulseNet: The National Subtyping Network for Foodborne Disease Surveillance"/>
            <person name="Tarr C.L."/>
            <person name="Trees E."/>
            <person name="Katz L.S."/>
            <person name="Carleton-Romer H.A."/>
            <person name="Stroika S."/>
            <person name="Kucerova Z."/>
            <person name="Roache K.F."/>
            <person name="Sabol A.L."/>
            <person name="Besser J."/>
            <person name="Gerner-Smidt P."/>
        </authorList>
    </citation>
    <scope>NUCLEOTIDE SEQUENCE</scope>
    <source>
        <strain evidence="1">2017K-0226</strain>
    </source>
</reference>
<dbReference type="PROSITE" id="PS51257">
    <property type="entry name" value="PROKAR_LIPOPROTEIN"/>
    <property type="match status" value="1"/>
</dbReference>
<sequence length="107" mass="11681">MNKKISVISFLATVIVISGCAQEKPISSYDDAGLCILKGQAMGYGNTEIMPKIQAEFARRGELSISNADCDTYIQTGKQSAQVDMQTTRDIIDRSQRSQAINAIQGY</sequence>
<comment type="caution">
    <text evidence="1">The sequence shown here is derived from an EMBL/GenBank/DDBJ whole genome shotgun (WGS) entry which is preliminary data.</text>
</comment>
<dbReference type="EMBL" id="AAGRZJ010000007">
    <property type="protein sequence ID" value="EBR3552278.1"/>
    <property type="molecule type" value="Genomic_DNA"/>
</dbReference>
<gene>
    <name evidence="1" type="ORF">B7865_15090</name>
</gene>
<evidence type="ECO:0000313" key="1">
    <source>
        <dbReference type="EMBL" id="EBR3552278.1"/>
    </source>
</evidence>
<evidence type="ECO:0008006" key="2">
    <source>
        <dbReference type="Google" id="ProtNLM"/>
    </source>
</evidence>
<protein>
    <recommendedName>
        <fullName evidence="2">Lipoprotein</fullName>
    </recommendedName>
</protein>
<proteinExistence type="predicted"/>
<name>A0A5U7GQA9_SALER</name>
<organism evidence="1">
    <name type="scientific">Salmonella enterica</name>
    <name type="common">Salmonella choleraesuis</name>
    <dbReference type="NCBI Taxonomy" id="28901"/>
    <lineage>
        <taxon>Bacteria</taxon>
        <taxon>Pseudomonadati</taxon>
        <taxon>Pseudomonadota</taxon>
        <taxon>Gammaproteobacteria</taxon>
        <taxon>Enterobacterales</taxon>
        <taxon>Enterobacteriaceae</taxon>
        <taxon>Salmonella</taxon>
    </lineage>
</organism>
<dbReference type="AlphaFoldDB" id="A0A5U7GQA9"/>